<dbReference type="InterPro" id="IPR000210">
    <property type="entry name" value="BTB/POZ_dom"/>
</dbReference>
<feature type="compositionally biased region" description="Low complexity" evidence="11">
    <location>
        <begin position="306"/>
        <end position="318"/>
    </location>
</feature>
<evidence type="ECO:0000256" key="1">
    <source>
        <dbReference type="ARBA" id="ARBA00004123"/>
    </source>
</evidence>
<evidence type="ECO:0000256" key="10">
    <source>
        <dbReference type="PROSITE-ProRule" id="PRU00042"/>
    </source>
</evidence>
<dbReference type="OrthoDB" id="10261408at2759"/>
<dbReference type="PROSITE" id="PS50097">
    <property type="entry name" value="BTB"/>
    <property type="match status" value="1"/>
</dbReference>
<proteinExistence type="predicted"/>
<feature type="compositionally biased region" description="Basic and acidic residues" evidence="11">
    <location>
        <begin position="334"/>
        <end position="351"/>
    </location>
</feature>
<dbReference type="GeneID" id="115827735"/>
<dbReference type="InterPro" id="IPR050457">
    <property type="entry name" value="ZnFinger_BTB_dom_contain"/>
</dbReference>
<gene>
    <name evidence="15" type="primary">zbtb37</name>
</gene>
<feature type="domain" description="C2H2-type" evidence="13">
    <location>
        <begin position="442"/>
        <end position="470"/>
    </location>
</feature>
<dbReference type="PROSITE" id="PS00028">
    <property type="entry name" value="ZINC_FINGER_C2H2_1"/>
    <property type="match status" value="3"/>
</dbReference>
<accession>A0A6J2WTC0</accession>
<protein>
    <submittedName>
        <fullName evidence="15">Zinc finger and BTB domain-containing protein 37</fullName>
    </submittedName>
</protein>
<dbReference type="FunFam" id="3.30.710.10:FF:000009">
    <property type="entry name" value="Zinc finger and BTB domain-containing 37"/>
    <property type="match status" value="1"/>
</dbReference>
<evidence type="ECO:0000256" key="5">
    <source>
        <dbReference type="ARBA" id="ARBA00022833"/>
    </source>
</evidence>
<dbReference type="CTD" id="84614"/>
<keyword evidence="7" id="KW-0238">DNA-binding</keyword>
<dbReference type="SUPFAM" id="SSF54695">
    <property type="entry name" value="POZ domain"/>
    <property type="match status" value="1"/>
</dbReference>
<evidence type="ECO:0000256" key="3">
    <source>
        <dbReference type="ARBA" id="ARBA00022737"/>
    </source>
</evidence>
<feature type="domain" description="C2H2-type" evidence="13">
    <location>
        <begin position="414"/>
        <end position="441"/>
    </location>
</feature>
<keyword evidence="9" id="KW-0539">Nucleus</keyword>
<dbReference type="PROSITE" id="PS50157">
    <property type="entry name" value="ZINC_FINGER_C2H2_2"/>
    <property type="match status" value="3"/>
</dbReference>
<organism evidence="14 15">
    <name type="scientific">Chanos chanos</name>
    <name type="common">Milkfish</name>
    <name type="synonym">Mugil chanos</name>
    <dbReference type="NCBI Taxonomy" id="29144"/>
    <lineage>
        <taxon>Eukaryota</taxon>
        <taxon>Metazoa</taxon>
        <taxon>Chordata</taxon>
        <taxon>Craniata</taxon>
        <taxon>Vertebrata</taxon>
        <taxon>Euteleostomi</taxon>
        <taxon>Actinopterygii</taxon>
        <taxon>Neopterygii</taxon>
        <taxon>Teleostei</taxon>
        <taxon>Ostariophysi</taxon>
        <taxon>Gonorynchiformes</taxon>
        <taxon>Chanidae</taxon>
        <taxon>Chanos</taxon>
    </lineage>
</organism>
<feature type="compositionally biased region" description="Gly residues" evidence="11">
    <location>
        <begin position="504"/>
        <end position="516"/>
    </location>
</feature>
<feature type="region of interest" description="Disordered" evidence="11">
    <location>
        <begin position="469"/>
        <end position="530"/>
    </location>
</feature>
<dbReference type="PANTHER" id="PTHR46105:SF32">
    <property type="entry name" value="ZINC FINGER AND BTB DOMAIN CONTAINING 37"/>
    <property type="match status" value="1"/>
</dbReference>
<dbReference type="SMART" id="SM00225">
    <property type="entry name" value="BTB"/>
    <property type="match status" value="1"/>
</dbReference>
<keyword evidence="2" id="KW-0479">Metal-binding</keyword>
<evidence type="ECO:0000313" key="15">
    <source>
        <dbReference type="RefSeq" id="XP_030647504.1"/>
    </source>
</evidence>
<feature type="compositionally biased region" description="Acidic residues" evidence="11">
    <location>
        <begin position="491"/>
        <end position="502"/>
    </location>
</feature>
<keyword evidence="5" id="KW-0862">Zinc</keyword>
<name>A0A6J2WTC0_CHACN</name>
<feature type="domain" description="BTB" evidence="12">
    <location>
        <begin position="32"/>
        <end position="96"/>
    </location>
</feature>
<feature type="compositionally biased region" description="Low complexity" evidence="11">
    <location>
        <begin position="267"/>
        <end position="283"/>
    </location>
</feature>
<feature type="region of interest" description="Disordered" evidence="11">
    <location>
        <begin position="144"/>
        <end position="183"/>
    </location>
</feature>
<dbReference type="Gene3D" id="3.30.710.10">
    <property type="entry name" value="Potassium Channel Kv1.1, Chain A"/>
    <property type="match status" value="1"/>
</dbReference>
<keyword evidence="6" id="KW-0805">Transcription regulation</keyword>
<dbReference type="Gene3D" id="3.30.160.60">
    <property type="entry name" value="Classic Zinc Finger"/>
    <property type="match status" value="3"/>
</dbReference>
<dbReference type="GO" id="GO:0005634">
    <property type="term" value="C:nucleus"/>
    <property type="evidence" value="ECO:0007669"/>
    <property type="project" value="UniProtKB-SubCell"/>
</dbReference>
<evidence type="ECO:0000256" key="2">
    <source>
        <dbReference type="ARBA" id="ARBA00022723"/>
    </source>
</evidence>
<evidence type="ECO:0000313" key="14">
    <source>
        <dbReference type="Proteomes" id="UP000504632"/>
    </source>
</evidence>
<evidence type="ECO:0000256" key="4">
    <source>
        <dbReference type="ARBA" id="ARBA00022771"/>
    </source>
</evidence>
<comment type="subcellular location">
    <subcellularLocation>
        <location evidence="1">Nucleus</location>
    </subcellularLocation>
</comment>
<evidence type="ECO:0000256" key="7">
    <source>
        <dbReference type="ARBA" id="ARBA00023125"/>
    </source>
</evidence>
<dbReference type="AlphaFoldDB" id="A0A6J2WTC0"/>
<reference evidence="15" key="1">
    <citation type="submission" date="2025-08" db="UniProtKB">
        <authorList>
            <consortium name="RefSeq"/>
        </authorList>
    </citation>
    <scope>IDENTIFICATION</scope>
</reference>
<dbReference type="InterPro" id="IPR011333">
    <property type="entry name" value="SKP1/BTB/POZ_sf"/>
</dbReference>
<evidence type="ECO:0000256" key="6">
    <source>
        <dbReference type="ARBA" id="ARBA00023015"/>
    </source>
</evidence>
<feature type="region of interest" description="Disordered" evidence="11">
    <location>
        <begin position="267"/>
        <end position="287"/>
    </location>
</feature>
<dbReference type="CDD" id="cd18222">
    <property type="entry name" value="BTB_POZ_ZBTB37"/>
    <property type="match status" value="1"/>
</dbReference>
<dbReference type="InterPro" id="IPR013087">
    <property type="entry name" value="Znf_C2H2_type"/>
</dbReference>
<evidence type="ECO:0000259" key="13">
    <source>
        <dbReference type="PROSITE" id="PS50157"/>
    </source>
</evidence>
<dbReference type="InterPro" id="IPR036236">
    <property type="entry name" value="Znf_C2H2_sf"/>
</dbReference>
<dbReference type="SUPFAM" id="SSF57667">
    <property type="entry name" value="beta-beta-alpha zinc fingers"/>
    <property type="match status" value="2"/>
</dbReference>
<dbReference type="GO" id="GO:0000978">
    <property type="term" value="F:RNA polymerase II cis-regulatory region sequence-specific DNA binding"/>
    <property type="evidence" value="ECO:0007669"/>
    <property type="project" value="TreeGrafter"/>
</dbReference>
<evidence type="ECO:0000256" key="8">
    <source>
        <dbReference type="ARBA" id="ARBA00023163"/>
    </source>
</evidence>
<feature type="compositionally biased region" description="Polar residues" evidence="11">
    <location>
        <begin position="473"/>
        <end position="489"/>
    </location>
</feature>
<evidence type="ECO:0000259" key="12">
    <source>
        <dbReference type="PROSITE" id="PS50097"/>
    </source>
</evidence>
<dbReference type="Pfam" id="PF00096">
    <property type="entry name" value="zf-C2H2"/>
    <property type="match status" value="1"/>
</dbReference>
<feature type="compositionally biased region" description="Low complexity" evidence="11">
    <location>
        <begin position="160"/>
        <end position="173"/>
    </location>
</feature>
<dbReference type="FunCoup" id="A0A6J2WTC0">
    <property type="interactions" value="1366"/>
</dbReference>
<evidence type="ECO:0000256" key="11">
    <source>
        <dbReference type="SAM" id="MobiDB-lite"/>
    </source>
</evidence>
<dbReference type="Proteomes" id="UP000504632">
    <property type="component" value="Chromosome 14"/>
</dbReference>
<dbReference type="InParanoid" id="A0A6J2WTC0"/>
<feature type="region of interest" description="Disordered" evidence="11">
    <location>
        <begin position="303"/>
        <end position="357"/>
    </location>
</feature>
<keyword evidence="3" id="KW-0677">Repeat</keyword>
<dbReference type="FunFam" id="3.30.160.60:FF:000119">
    <property type="entry name" value="Zinc finger and BTB domain containing 37"/>
    <property type="match status" value="1"/>
</dbReference>
<dbReference type="FunFam" id="3.30.160.60:FF:000364">
    <property type="entry name" value="Zinc finger and BTB domain-containing protein 34"/>
    <property type="match status" value="1"/>
</dbReference>
<sequence>MERSGSIQLDIPDFSNSVLSHLNQLRMQGRLCDIVVNVQGQSFRAHKVVLAASSPYFRDHMSLSEMSTVSISVIRNPSVFEQLLSFCYTGRLCLQLADIISYLTAASFLQMQHIIDRCTQILEGIHFKISLADMEEEIGSHRGVGRTIESGRGGAGVIGGPRSLSPRHSSPRLIGPHGNTGGVIDMRDVREVREVSPPGESMSPQIVEHSGLGSEGVASGKEPILRINRAGQWYVETGPEPERGAEEPVRVVDGLRIKTERLEEWMGAETQASAEEGSGAEEGPTMVIDTSGRSTLIQEGFVTGASGTKSSQPSSSFSETERFSPTGSVVVIAERQRAKSESPGRVDDQRHPTSQGEEQAVFDMGGYEEYLREQVGDRWFRYNPRLTCIYCCKSFNQKGSLDRHMRLHMGITPFVCRICGKKYTRKDQLEYHIRKHTGNKPFHCHVCGKSFPFQAILNQHFRKNHPGCAPQEVSLSASPETTTVTSRGGQNEDESPTQEEAAEGNGGGSGGGGSSFGEGVQASVSTTGPD</sequence>
<keyword evidence="14" id="KW-1185">Reference proteome</keyword>
<dbReference type="Pfam" id="PF00651">
    <property type="entry name" value="BTB"/>
    <property type="match status" value="1"/>
</dbReference>
<dbReference type="PANTHER" id="PTHR46105">
    <property type="entry name" value="AGAP004733-PA"/>
    <property type="match status" value="1"/>
</dbReference>
<keyword evidence="8" id="KW-0804">Transcription</keyword>
<dbReference type="SMART" id="SM00355">
    <property type="entry name" value="ZnF_C2H2"/>
    <property type="match status" value="3"/>
</dbReference>
<feature type="domain" description="C2H2-type" evidence="13">
    <location>
        <begin position="386"/>
        <end position="413"/>
    </location>
</feature>
<keyword evidence="4 10" id="KW-0863">Zinc-finger</keyword>
<dbReference type="RefSeq" id="XP_030647504.1">
    <property type="nucleotide sequence ID" value="XM_030791644.1"/>
</dbReference>
<dbReference type="GO" id="GO:0008270">
    <property type="term" value="F:zinc ion binding"/>
    <property type="evidence" value="ECO:0007669"/>
    <property type="project" value="UniProtKB-KW"/>
</dbReference>
<dbReference type="Pfam" id="PF12874">
    <property type="entry name" value="zf-met"/>
    <property type="match status" value="1"/>
</dbReference>
<dbReference type="GO" id="GO:0000981">
    <property type="term" value="F:DNA-binding transcription factor activity, RNA polymerase II-specific"/>
    <property type="evidence" value="ECO:0007669"/>
    <property type="project" value="TreeGrafter"/>
</dbReference>
<dbReference type="FunFam" id="3.30.160.60:FF:000422">
    <property type="entry name" value="Zinc finger and BTB domain containing 37"/>
    <property type="match status" value="1"/>
</dbReference>
<evidence type="ECO:0000256" key="9">
    <source>
        <dbReference type="ARBA" id="ARBA00023242"/>
    </source>
</evidence>
<feature type="region of interest" description="Disordered" evidence="11">
    <location>
        <begin position="196"/>
        <end position="218"/>
    </location>
</feature>